<dbReference type="Proteomes" id="UP001239462">
    <property type="component" value="Unassembled WGS sequence"/>
</dbReference>
<name>A0ABT7PNQ7_9BACT</name>
<dbReference type="InterPro" id="IPR010093">
    <property type="entry name" value="SinI_DNA-bd"/>
</dbReference>
<dbReference type="RefSeq" id="WP_289165808.1">
    <property type="nucleotide sequence ID" value="NZ_JASZZN010000019.1"/>
</dbReference>
<organism evidence="1 2">
    <name type="scientific">Roseiconus lacunae</name>
    <dbReference type="NCBI Taxonomy" id="2605694"/>
    <lineage>
        <taxon>Bacteria</taxon>
        <taxon>Pseudomonadati</taxon>
        <taxon>Planctomycetota</taxon>
        <taxon>Planctomycetia</taxon>
        <taxon>Pirellulales</taxon>
        <taxon>Pirellulaceae</taxon>
        <taxon>Roseiconus</taxon>
    </lineage>
</organism>
<keyword evidence="1" id="KW-0238">DNA-binding</keyword>
<sequence>MNNSFAGLTPLELESLANAIADRVADRLAKRRRLLTRHELSHVINVSVPKIDTMLRDNELPAIRVGRKVLFDPYVVIHHLSLATKEVERATHSKESD</sequence>
<dbReference type="EMBL" id="JASZZN010000019">
    <property type="protein sequence ID" value="MDM4018148.1"/>
    <property type="molecule type" value="Genomic_DNA"/>
</dbReference>
<comment type="caution">
    <text evidence="1">The sequence shown here is derived from an EMBL/GenBank/DDBJ whole genome shotgun (WGS) entry which is preliminary data.</text>
</comment>
<evidence type="ECO:0000313" key="2">
    <source>
        <dbReference type="Proteomes" id="UP001239462"/>
    </source>
</evidence>
<gene>
    <name evidence="1" type="ORF">QTN89_22050</name>
</gene>
<reference evidence="1 2" key="1">
    <citation type="submission" date="2023-06" db="EMBL/GenBank/DDBJ databases">
        <title>Roseiconus lacunae JC819 isolated from Gulf of Mannar region, Tamil Nadu.</title>
        <authorList>
            <person name="Pk S."/>
            <person name="Ch S."/>
            <person name="Ch V.R."/>
        </authorList>
    </citation>
    <scope>NUCLEOTIDE SEQUENCE [LARGE SCALE GENOMIC DNA]</scope>
    <source>
        <strain evidence="1 2">JC819</strain>
    </source>
</reference>
<protein>
    <submittedName>
        <fullName evidence="1">Excisionase family DNA-binding protein</fullName>
    </submittedName>
</protein>
<dbReference type="NCBIfam" id="TIGR01764">
    <property type="entry name" value="excise"/>
    <property type="match status" value="1"/>
</dbReference>
<dbReference type="GO" id="GO:0003677">
    <property type="term" value="F:DNA binding"/>
    <property type="evidence" value="ECO:0007669"/>
    <property type="project" value="UniProtKB-KW"/>
</dbReference>
<accession>A0ABT7PNQ7</accession>
<proteinExistence type="predicted"/>
<evidence type="ECO:0000313" key="1">
    <source>
        <dbReference type="EMBL" id="MDM4018148.1"/>
    </source>
</evidence>
<keyword evidence="2" id="KW-1185">Reference proteome</keyword>